<protein>
    <submittedName>
        <fullName evidence="3">Rxt2-like protein</fullName>
    </submittedName>
</protein>
<dbReference type="EMBL" id="JAKWBI020000047">
    <property type="protein sequence ID" value="KAJ2904693.1"/>
    <property type="molecule type" value="Genomic_DNA"/>
</dbReference>
<dbReference type="InterPro" id="IPR013904">
    <property type="entry name" value="RXT2_N"/>
</dbReference>
<dbReference type="InterPro" id="IPR039602">
    <property type="entry name" value="Rxt2"/>
</dbReference>
<name>A0AAD5RVN7_9PEZI</name>
<organism evidence="3 4">
    <name type="scientific">Zalerion maritima</name>
    <dbReference type="NCBI Taxonomy" id="339359"/>
    <lineage>
        <taxon>Eukaryota</taxon>
        <taxon>Fungi</taxon>
        <taxon>Dikarya</taxon>
        <taxon>Ascomycota</taxon>
        <taxon>Pezizomycotina</taxon>
        <taxon>Sordariomycetes</taxon>
        <taxon>Lulworthiomycetidae</taxon>
        <taxon>Lulworthiales</taxon>
        <taxon>Lulworthiaceae</taxon>
        <taxon>Zalerion</taxon>
    </lineage>
</organism>
<dbReference type="Proteomes" id="UP001201980">
    <property type="component" value="Unassembled WGS sequence"/>
</dbReference>
<evidence type="ECO:0000313" key="4">
    <source>
        <dbReference type="Proteomes" id="UP001201980"/>
    </source>
</evidence>
<evidence type="ECO:0000313" key="3">
    <source>
        <dbReference type="EMBL" id="KAJ2904693.1"/>
    </source>
</evidence>
<proteinExistence type="predicted"/>
<dbReference type="Pfam" id="PF08595">
    <property type="entry name" value="RXT2_N"/>
    <property type="match status" value="1"/>
</dbReference>
<dbReference type="AlphaFoldDB" id="A0AAD5RVN7"/>
<feature type="compositionally biased region" description="Polar residues" evidence="1">
    <location>
        <begin position="274"/>
        <end position="295"/>
    </location>
</feature>
<evidence type="ECO:0000256" key="1">
    <source>
        <dbReference type="SAM" id="MobiDB-lite"/>
    </source>
</evidence>
<comment type="caution">
    <text evidence="3">The sequence shown here is derived from an EMBL/GenBank/DDBJ whole genome shotgun (WGS) entry which is preliminary data.</text>
</comment>
<sequence>MATQQMIFAETIAGLRRALKRKSYESDSDDEVEGPSNRGNKLKRKAKYVHQGQMAVPTGPEVYKEVIDHAGYQRAIINRNPIPVDEDGFDLDSDDDDDHIQDVMASAAENNPYSSIRLEQILAPLTTPSDLPSHPTMSRPYTSRTLTDLSLQGRDIMHKENQSLWKVKHLLTQLCGDHPWVPTDRMEGDDDLDLFDNQLLWPQAQPRPDAPTAEDNPTTDGTDIQVIPSNKQVQGEADTKTNASKPANATGDGDIAMSVTGVLGVENDGKDQPGISQPNGDSTASDDAQPKTSKPQLEGSGRNKKGKTPNGRGNSKEDYEPTEMNIERSVNSSSGKANEADPEVPAEESLIHPLFLQPESTRSNRDFFLPTKEATEIRRQLQQYVQRQEEICRGSKQLYEGLLKADRLRKMVLFWSKAEAHSGANRDLSDGEDWYDKDEWGLEEDLKKGHDDEEEEAQQNQKKTRNRR</sequence>
<dbReference type="PANTHER" id="PTHR28232:SF1">
    <property type="entry name" value="TRANSCRIPTIONAL REGULATORY PROTEIN RXT2"/>
    <property type="match status" value="1"/>
</dbReference>
<feature type="region of interest" description="Disordered" evidence="1">
    <location>
        <begin position="203"/>
        <end position="365"/>
    </location>
</feature>
<dbReference type="PANTHER" id="PTHR28232">
    <property type="entry name" value="TRANSCRIPTIONAL REGULATORY PROTEIN RXT2"/>
    <property type="match status" value="1"/>
</dbReference>
<feature type="domain" description="Transcriptional regulatory protein RXT2 N-terminal" evidence="2">
    <location>
        <begin position="36"/>
        <end position="177"/>
    </location>
</feature>
<feature type="region of interest" description="Disordered" evidence="1">
    <location>
        <begin position="21"/>
        <end position="53"/>
    </location>
</feature>
<feature type="region of interest" description="Disordered" evidence="1">
    <location>
        <begin position="445"/>
        <end position="468"/>
    </location>
</feature>
<dbReference type="GO" id="GO:0005829">
    <property type="term" value="C:cytosol"/>
    <property type="evidence" value="ECO:0007669"/>
    <property type="project" value="TreeGrafter"/>
</dbReference>
<dbReference type="GO" id="GO:0033698">
    <property type="term" value="C:Rpd3L complex"/>
    <property type="evidence" value="ECO:0007669"/>
    <property type="project" value="TreeGrafter"/>
</dbReference>
<gene>
    <name evidence="3" type="ORF">MKZ38_007435</name>
</gene>
<keyword evidence="4" id="KW-1185">Reference proteome</keyword>
<evidence type="ECO:0000259" key="2">
    <source>
        <dbReference type="Pfam" id="PF08595"/>
    </source>
</evidence>
<reference evidence="3" key="1">
    <citation type="submission" date="2022-07" db="EMBL/GenBank/DDBJ databases">
        <title>Draft genome sequence of Zalerion maritima ATCC 34329, a (micro)plastics degrading marine fungus.</title>
        <authorList>
            <person name="Paco A."/>
            <person name="Goncalves M.F.M."/>
            <person name="Rocha-Santos T.A.P."/>
            <person name="Alves A."/>
        </authorList>
    </citation>
    <scope>NUCLEOTIDE SEQUENCE</scope>
    <source>
        <strain evidence="3">ATCC 34329</strain>
    </source>
</reference>
<feature type="compositionally biased region" description="Polar residues" evidence="1">
    <location>
        <begin position="215"/>
        <end position="233"/>
    </location>
</feature>
<accession>A0AAD5RVN7</accession>